<dbReference type="EMBL" id="BQFW01000003">
    <property type="protein sequence ID" value="GJJ69921.1"/>
    <property type="molecule type" value="Genomic_DNA"/>
</dbReference>
<feature type="domain" description="SH3" evidence="6">
    <location>
        <begin position="1987"/>
        <end position="2050"/>
    </location>
</feature>
<dbReference type="Proteomes" id="UP000827284">
    <property type="component" value="Unassembled WGS sequence"/>
</dbReference>
<feature type="region of interest" description="Disordered" evidence="3">
    <location>
        <begin position="1757"/>
        <end position="1809"/>
    </location>
</feature>
<gene>
    <name evidence="7" type="ORF">EMPS_02270</name>
</gene>
<dbReference type="Pfam" id="PF20843">
    <property type="entry name" value="Rax2_3"/>
    <property type="match status" value="1"/>
</dbReference>
<protein>
    <recommendedName>
        <fullName evidence="6">SH3 domain-containing protein</fullName>
    </recommendedName>
</protein>
<evidence type="ECO:0000313" key="7">
    <source>
        <dbReference type="EMBL" id="GJJ69921.1"/>
    </source>
</evidence>
<dbReference type="Pfam" id="PF12768">
    <property type="entry name" value="Rax2"/>
    <property type="match status" value="1"/>
</dbReference>
<dbReference type="PROSITE" id="PS50002">
    <property type="entry name" value="SH3"/>
    <property type="match status" value="1"/>
</dbReference>
<keyword evidence="4" id="KW-0812">Transmembrane</keyword>
<dbReference type="PANTHER" id="PTHR31778:SF2">
    <property type="entry name" value="BUD SITE SELECTION PROTEIN RAX2"/>
    <property type="match status" value="1"/>
</dbReference>
<dbReference type="InterPro" id="IPR001452">
    <property type="entry name" value="SH3_domain"/>
</dbReference>
<dbReference type="InterPro" id="IPR024982">
    <property type="entry name" value="Rax2-like_C"/>
</dbReference>
<dbReference type="GO" id="GO:1902929">
    <property type="term" value="C:plasma membrane of growing cell tip"/>
    <property type="evidence" value="ECO:0007669"/>
    <property type="project" value="TreeGrafter"/>
</dbReference>
<feature type="signal peptide" evidence="5">
    <location>
        <begin position="1"/>
        <end position="18"/>
    </location>
</feature>
<evidence type="ECO:0000256" key="5">
    <source>
        <dbReference type="SAM" id="SignalP"/>
    </source>
</evidence>
<dbReference type="Gene3D" id="2.30.30.40">
    <property type="entry name" value="SH3 Domains"/>
    <property type="match status" value="1"/>
</dbReference>
<feature type="transmembrane region" description="Helical" evidence="4">
    <location>
        <begin position="1614"/>
        <end position="1643"/>
    </location>
</feature>
<feature type="region of interest" description="Disordered" evidence="3">
    <location>
        <begin position="1428"/>
        <end position="1456"/>
    </location>
</feature>
<dbReference type="PANTHER" id="PTHR31778">
    <property type="entry name" value="BUD SITE SELECTION PROTEIN RAX2"/>
    <property type="match status" value="1"/>
</dbReference>
<feature type="compositionally biased region" description="Low complexity" evidence="3">
    <location>
        <begin position="1433"/>
        <end position="1450"/>
    </location>
</feature>
<feature type="region of interest" description="Disordered" evidence="3">
    <location>
        <begin position="1702"/>
        <end position="1741"/>
    </location>
</feature>
<dbReference type="CDD" id="cd00174">
    <property type="entry name" value="SH3"/>
    <property type="match status" value="1"/>
</dbReference>
<feature type="chain" id="PRO_5040109736" description="SH3 domain-containing protein" evidence="5">
    <location>
        <begin position="19"/>
        <end position="2050"/>
    </location>
</feature>
<dbReference type="InterPro" id="IPR048266">
    <property type="entry name" value="Rax2-like_second"/>
</dbReference>
<dbReference type="InterPro" id="IPR048265">
    <property type="entry name" value="Rax2-like_third"/>
</dbReference>
<keyword evidence="1 2" id="KW-0728">SH3 domain</keyword>
<feature type="region of interest" description="Disordered" evidence="3">
    <location>
        <begin position="247"/>
        <end position="268"/>
    </location>
</feature>
<name>A0A9P3H4E3_9FUNG</name>
<dbReference type="SMART" id="SM00326">
    <property type="entry name" value="SH3"/>
    <property type="match status" value="1"/>
</dbReference>
<evidence type="ECO:0000256" key="1">
    <source>
        <dbReference type="ARBA" id="ARBA00022443"/>
    </source>
</evidence>
<feature type="region of interest" description="Disordered" evidence="3">
    <location>
        <begin position="1834"/>
        <end position="1904"/>
    </location>
</feature>
<reference evidence="7" key="2">
    <citation type="journal article" date="2022" name="Microbiol. Resour. Announc.">
        <title>Whole-Genome Sequence of Entomortierella parvispora E1425, a Mucoromycotan Fungus Associated with Burkholderiaceae-Related Endosymbiotic Bacteria.</title>
        <authorList>
            <person name="Herlambang A."/>
            <person name="Guo Y."/>
            <person name="Takashima Y."/>
            <person name="Narisawa K."/>
            <person name="Ohta H."/>
            <person name="Nishizawa T."/>
        </authorList>
    </citation>
    <scope>NUCLEOTIDE SEQUENCE</scope>
    <source>
        <strain evidence="7">E1425</strain>
    </source>
</reference>
<keyword evidence="8" id="KW-1185">Reference proteome</keyword>
<accession>A0A9P3H4E3</accession>
<reference evidence="7" key="1">
    <citation type="submission" date="2021-11" db="EMBL/GenBank/DDBJ databases">
        <authorList>
            <person name="Herlambang A."/>
            <person name="Guo Y."/>
            <person name="Takashima Y."/>
            <person name="Nishizawa T."/>
        </authorList>
    </citation>
    <scope>NUCLEOTIDE SEQUENCE</scope>
    <source>
        <strain evidence="7">E1425</strain>
    </source>
</reference>
<evidence type="ECO:0000259" key="6">
    <source>
        <dbReference type="PROSITE" id="PS50002"/>
    </source>
</evidence>
<dbReference type="Pfam" id="PF20842">
    <property type="entry name" value="Rax2_2"/>
    <property type="match status" value="1"/>
</dbReference>
<feature type="compositionally biased region" description="Low complexity" evidence="3">
    <location>
        <begin position="249"/>
        <end position="268"/>
    </location>
</feature>
<keyword evidence="4" id="KW-1133">Transmembrane helix</keyword>
<proteinExistence type="predicted"/>
<sequence>MGLISLSVFILASVATEALVFSANAAADTASPRGPVSLAALSSGSGEMLSPSSPSKPMVAPPVDFRTLGPMAILGDFDGLTPIITQGQQNSFEGKTFSILELSRVPKTLSSTTPSSQEEDILSVPVLLASFLVDDNAGSTENWIKATCVLQKAPHQIYIGGYFKQILSATSASSNNTNNNNSTDYLTSVNSATIGLNYIGMYDTILKRFLSLDNGLDGPVQNLLCDSTSNQVYVVGQFRAPLQENEVLSSASNSGNSGNDHGSNSNSSQYQTIGAFGGGIAIWQKGAPEALGASSTLTKATGSWAAVPFKGVNGIVTSVARAQDGTLYFGGLFDTTTDGESYSAPDTQPVNLDSIIVSTENGVNTKQDRDIICQSSTASRGNWLMRENVPGFWRVQFPLYITPTLFRLWNVDDELTPESENRGTKTFSIMAQPTNQLLNLSYVDPATHIVHYCTVCPLLPLTQATSGISSGGEGTGYQDFLVVTPVLLHAAQINIISWYGRGGGLGGIEVFQSEIFVRAVNSLNTASGCASTATAATVAMAMASGSNKKDNKDMTTYSSFLGADWITMNMTDGWQTVLAASILATDQTTRKQAYVDLVPYLQESGYYDVYLYTPACSSYSKNTGNTTVSNSCADRGFVDVSMYFGSPENVITTTISQENTVDKYDKIYSGMIVHSSADFRPHVVVGPSITKTGTNGGGSLQSVIVDSVQFVKQATLNNTNSLIFYRPGVDNDNTSGSVSSSTGGVTISKAQGLDGSTWGNLPTQLPSGALVNSLITYSGPTGSSSSFSQMLYIGGEFQGASYSNVVAWDGSKFVPLGPHASDSGLDGAVTSMVLDESTLYITGAFKQVLGANASPSLSSLEGLASYSISTQTWSAFGNASSTFQPYSQFYAIQRSTGPEGQPQLILTGNFSFVLDNHAESIAVWDLTTQNWIRNATPSSTSSPPSGGMAGGFPFGYVRGNISYFNRVMGSNSNGTLSNASPVVLVAGQIDSLDTYQVLPPTGVAWLTSSGRLKTTNLSPSIAITPKGHASLPVSGPKAAMLGPTPSQTLEKSNAGIVYYDMLHQEWVTIVAGSYKNGSVGAGSYATPITVDRSQPPSPIFKEITLVGPEDPSATISGEILALGINKDDSNGRIATRADGGELLLLGGRFKGSNSRLQGLAVYDMFDHQVVSPSLVPMLKGAVGRGEPVIHVIKNRPVGSGKGELVLAGDFSGVGTDVVCELICLWDPAAARQALDKKKSIESSFKSVYGDSGSKKKMGLLKGVVHDIAFEDDKNMFIAGDLIVDGVACGVASYNFDQSKWTTFGSIFQNNATDGNSHPPGPDTLSGPVTAIAHDTTFHRFFVAGRSSIDGSAYFKKWNGNRFIRISPEFLPTSDVHRLEILPANKHAPLRSAQVVTTSVIKRRSSAAVIASSGESPYDNYFDEIDNELSTETSSPSNPNADSNNLNSNAPGAGRVASISSSGIDPFDTTRILEQGFILLVSGRIVLGNPASSSLFMNLNNGHQESGLAFFDGLNWYPFIQSSRNATSSTGQPLVGPGTLVSTHIDPVTLPSPAAAAAHHKRQLPGSTAGSAPASSTPLLPVSLLSLPSRVRDQGVFRALAIAHLPRIIARDYLAFPYVVLISVAISLGLILSIVLFGFLYVWLKRRFGQDKYSASRPRLGSSFMEDGYDGYLQRAGRGGPMDYGSQTSLGHSQGAAMVAGAYSSGGTTEESEKKRKGSLGSLLTFGRPSKSKFENPDSSSALMDSLGITSALESARRYRSQTGMAQHNDNSLEGSPVGLRGGTLGRRRNNHSSTSLGGGTNAQGTGSMVFRPNSTIEQATGALVTEFVKNHQQQLAGGSGSNGNGSGSGNSSTKQLNRSRESIDGLQQLQDPDAPPSPDRRSKKSRHSMPQSSQDRDSTNSDLLLNPMHQGRIASLLAAANAQAPSTPISNAPTSPATTMTTPGGVVGVGAILGTSLFAPTASTAHEGSQSNSSESAVATTGGRNSGAGMIYYAKYPFRAREIGELGFKTGERILVVDMSDDIWWMGVIQDASGQQMHGVFPSNYVGPTP</sequence>
<dbReference type="Pfam" id="PF14604">
    <property type="entry name" value="SH3_9"/>
    <property type="match status" value="1"/>
</dbReference>
<comment type="caution">
    <text evidence="7">The sequence shown here is derived from an EMBL/GenBank/DDBJ whole genome shotgun (WGS) entry which is preliminary data.</text>
</comment>
<feature type="compositionally biased region" description="Gly residues" evidence="3">
    <location>
        <begin position="1837"/>
        <end position="1848"/>
    </location>
</feature>
<evidence type="ECO:0000256" key="2">
    <source>
        <dbReference type="PROSITE-ProRule" id="PRU00192"/>
    </source>
</evidence>
<keyword evidence="4" id="KW-0472">Membrane</keyword>
<feature type="compositionally biased region" description="Polar residues" evidence="3">
    <location>
        <begin position="1760"/>
        <end position="1773"/>
    </location>
</feature>
<dbReference type="OrthoDB" id="2503993at2759"/>
<keyword evidence="5" id="KW-0732">Signal</keyword>
<evidence type="ECO:0000313" key="8">
    <source>
        <dbReference type="Proteomes" id="UP000827284"/>
    </source>
</evidence>
<dbReference type="InterPro" id="IPR036028">
    <property type="entry name" value="SH3-like_dom_sf"/>
</dbReference>
<evidence type="ECO:0000256" key="3">
    <source>
        <dbReference type="SAM" id="MobiDB-lite"/>
    </source>
</evidence>
<organism evidence="7 8">
    <name type="scientific">Entomortierella parvispora</name>
    <dbReference type="NCBI Taxonomy" id="205924"/>
    <lineage>
        <taxon>Eukaryota</taxon>
        <taxon>Fungi</taxon>
        <taxon>Fungi incertae sedis</taxon>
        <taxon>Mucoromycota</taxon>
        <taxon>Mortierellomycotina</taxon>
        <taxon>Mortierellomycetes</taxon>
        <taxon>Mortierellales</taxon>
        <taxon>Mortierellaceae</taxon>
        <taxon>Entomortierella</taxon>
    </lineage>
</organism>
<evidence type="ECO:0000256" key="4">
    <source>
        <dbReference type="SAM" id="Phobius"/>
    </source>
</evidence>
<dbReference type="SUPFAM" id="SSF50044">
    <property type="entry name" value="SH3-domain"/>
    <property type="match status" value="1"/>
</dbReference>
<feature type="region of interest" description="Disordered" evidence="3">
    <location>
        <begin position="1963"/>
        <end position="1982"/>
    </location>
</feature>